<dbReference type="EMBL" id="VYZN01000003">
    <property type="protein sequence ID" value="KAE9544090.1"/>
    <property type="molecule type" value="Genomic_DNA"/>
</dbReference>
<reference evidence="1 2" key="1">
    <citation type="submission" date="2019-08" db="EMBL/GenBank/DDBJ databases">
        <title>The genome of the soybean aphid Biotype 1, its phylome, world population structure and adaptation to the North American continent.</title>
        <authorList>
            <person name="Giordano R."/>
            <person name="Donthu R.K."/>
            <person name="Hernandez A.G."/>
            <person name="Wright C.L."/>
            <person name="Zimin A.V."/>
        </authorList>
    </citation>
    <scope>NUCLEOTIDE SEQUENCE [LARGE SCALE GENOMIC DNA]</scope>
    <source>
        <tissue evidence="1">Whole aphids</tissue>
    </source>
</reference>
<accession>A0A6G0U5N8</accession>
<protein>
    <submittedName>
        <fullName evidence="1">Uncharacterized protein</fullName>
    </submittedName>
</protein>
<organism evidence="1 2">
    <name type="scientific">Aphis glycines</name>
    <name type="common">Soybean aphid</name>
    <dbReference type="NCBI Taxonomy" id="307491"/>
    <lineage>
        <taxon>Eukaryota</taxon>
        <taxon>Metazoa</taxon>
        <taxon>Ecdysozoa</taxon>
        <taxon>Arthropoda</taxon>
        <taxon>Hexapoda</taxon>
        <taxon>Insecta</taxon>
        <taxon>Pterygota</taxon>
        <taxon>Neoptera</taxon>
        <taxon>Paraneoptera</taxon>
        <taxon>Hemiptera</taxon>
        <taxon>Sternorrhyncha</taxon>
        <taxon>Aphidomorpha</taxon>
        <taxon>Aphidoidea</taxon>
        <taxon>Aphididae</taxon>
        <taxon>Aphidini</taxon>
        <taxon>Aphis</taxon>
        <taxon>Aphis</taxon>
    </lineage>
</organism>
<proteinExistence type="predicted"/>
<evidence type="ECO:0000313" key="1">
    <source>
        <dbReference type="EMBL" id="KAE9544090.1"/>
    </source>
</evidence>
<name>A0A6G0U5N8_APHGL</name>
<evidence type="ECO:0000313" key="2">
    <source>
        <dbReference type="Proteomes" id="UP000475862"/>
    </source>
</evidence>
<gene>
    <name evidence="1" type="ORF">AGLY_001779</name>
</gene>
<comment type="caution">
    <text evidence="1">The sequence shown here is derived from an EMBL/GenBank/DDBJ whole genome shotgun (WGS) entry which is preliminary data.</text>
</comment>
<keyword evidence="2" id="KW-1185">Reference proteome</keyword>
<sequence>MNVKFFSFRTQLTVKPYGRVTHLIIFLPSINASIFCSLFLPKSVDVDKLLISCYGLISYDSLKDTNKFLLVPLMGEPTSINAAKVKNITLKSFGNEFMAESEATGLFRNCLVLVSYNGVNCIYNLRTHLIFAQRLPNSTYSPEINKLNKLSKILNWHFSSWSFKPSINNLQNTVKVPLYTAVILSKTSKHLKTLNVLMLILSVTHQYLQSPMMKDLVLKSIGSMCGTGLLFPFFTTSGIIIEIADRILSLFTSLPLSLIRTKNLFGCLVNSDLVNSNNLFSTIPSLKNEI</sequence>
<dbReference type="Proteomes" id="UP000475862">
    <property type="component" value="Unassembled WGS sequence"/>
</dbReference>
<dbReference type="AlphaFoldDB" id="A0A6G0U5N8"/>